<dbReference type="Pfam" id="PF01943">
    <property type="entry name" value="Polysacc_synt"/>
    <property type="match status" value="1"/>
</dbReference>
<dbReference type="InterPro" id="IPR050833">
    <property type="entry name" value="Poly_Biosynth_Transport"/>
</dbReference>
<feature type="transmembrane region" description="Helical" evidence="6">
    <location>
        <begin position="188"/>
        <end position="208"/>
    </location>
</feature>
<evidence type="ECO:0000256" key="1">
    <source>
        <dbReference type="ARBA" id="ARBA00004651"/>
    </source>
</evidence>
<evidence type="ECO:0000256" key="3">
    <source>
        <dbReference type="ARBA" id="ARBA00022692"/>
    </source>
</evidence>
<evidence type="ECO:0000256" key="6">
    <source>
        <dbReference type="SAM" id="Phobius"/>
    </source>
</evidence>
<dbReference type="Proteomes" id="UP000177010">
    <property type="component" value="Unassembled WGS sequence"/>
</dbReference>
<reference evidence="7 8" key="1">
    <citation type="submission" date="2016-09" db="EMBL/GenBank/DDBJ databases">
        <title>Genome Sequence of Lactobacillus sunkii Strain CG01.</title>
        <authorList>
            <person name="Poehlein A."/>
            <person name="Gabris C."/>
            <person name="Bengelsdorf F.R."/>
            <person name="Duerre P."/>
            <person name="Daniel R."/>
        </authorList>
    </citation>
    <scope>NUCLEOTIDE SEQUENCE [LARGE SCALE GENOMIC DNA]</scope>
    <source>
        <strain evidence="7 8">CG_D</strain>
    </source>
</reference>
<feature type="transmembrane region" description="Helical" evidence="6">
    <location>
        <begin position="482"/>
        <end position="506"/>
    </location>
</feature>
<feature type="transmembrane region" description="Helical" evidence="6">
    <location>
        <begin position="328"/>
        <end position="345"/>
    </location>
</feature>
<dbReference type="PANTHER" id="PTHR30250">
    <property type="entry name" value="PST FAMILY PREDICTED COLANIC ACID TRANSPORTER"/>
    <property type="match status" value="1"/>
</dbReference>
<keyword evidence="3 6" id="KW-0812">Transmembrane</keyword>
<gene>
    <name evidence="7" type="primary">spoVB</name>
    <name evidence="7" type="ORF">LASUN_25130</name>
</gene>
<feature type="transmembrane region" description="Helical" evidence="6">
    <location>
        <begin position="93"/>
        <end position="112"/>
    </location>
</feature>
<comment type="caution">
    <text evidence="7">The sequence shown here is derived from an EMBL/GenBank/DDBJ whole genome shotgun (WGS) entry which is preliminary data.</text>
</comment>
<dbReference type="STRING" id="481719.LASUN_25130"/>
<sequence>MKNSSRRQQVLKGTLLLTIASFVAKLLSAVYRIPFQNMVGNIGFYVYQQIYPIYGIGMTIALTGLPVFISKLIVDTKDPNDKVALTFKIQNILLVICLIIFCILQFGAGLIAHSMDDLRLGPVIQSVSWMFLFIPFLSSWRGYFQGNMEMRPTAYSQVVEQVVRVTTILLVGYWSVRSAADPYQMGRLAMLSAPIAGLCALLFIAIWIKRQPLRTKWRKQRSLVQTPGLVKRILFEGGTLCLVSAVMLLLQLADSFSVVAGLRSFGIQLITAQNIKGIYDRSQTLVQLGQVFSIASATAVLPGLVLANKHKQDITFKHVAATNLRTNLAISLAMSAGLFALMPQINRLLFASSDLNTTISLYCVSIILTSVLMTYNVILQSKDKYLKTMISILAGFLVKILINQFFVSRIGIVGASLATLLSLMVMIGLMNVLSRSDLKQLVSYSQIGKLILVIAVMIGSVKLIALGIGAMNLVSNLRIEALIISCIGIPAGIAIFFGGCVLLKIFTIREWLAIPMVGKFLKIKGVTSHENR</sequence>
<proteinExistence type="predicted"/>
<feature type="transmembrane region" description="Helical" evidence="6">
    <location>
        <begin position="408"/>
        <end position="429"/>
    </location>
</feature>
<evidence type="ECO:0000313" key="7">
    <source>
        <dbReference type="EMBL" id="OFA09422.1"/>
    </source>
</evidence>
<keyword evidence="5 6" id="KW-0472">Membrane</keyword>
<dbReference type="InterPro" id="IPR024923">
    <property type="entry name" value="PG_synth_SpoVB"/>
</dbReference>
<dbReference type="GO" id="GO:0005886">
    <property type="term" value="C:plasma membrane"/>
    <property type="evidence" value="ECO:0007669"/>
    <property type="project" value="UniProtKB-SubCell"/>
</dbReference>
<feature type="transmembrane region" description="Helical" evidence="6">
    <location>
        <begin position="118"/>
        <end position="137"/>
    </location>
</feature>
<feature type="transmembrane region" description="Helical" evidence="6">
    <location>
        <begin position="53"/>
        <end position="73"/>
    </location>
</feature>
<evidence type="ECO:0000256" key="2">
    <source>
        <dbReference type="ARBA" id="ARBA00022475"/>
    </source>
</evidence>
<keyword evidence="4 6" id="KW-1133">Transmembrane helix</keyword>
<feature type="transmembrane region" description="Helical" evidence="6">
    <location>
        <begin position="158"/>
        <end position="176"/>
    </location>
</feature>
<protein>
    <submittedName>
        <fullName evidence="7">Stage V sporulation protein B</fullName>
    </submittedName>
</protein>
<feature type="transmembrane region" description="Helical" evidence="6">
    <location>
        <begin position="288"/>
        <end position="307"/>
    </location>
</feature>
<dbReference type="PANTHER" id="PTHR30250:SF29">
    <property type="entry name" value="POLYSACCHARIDE BIOSYNTHESIS PROTEIN C-TERMINAL DOMAIN-CONTAINING PROTEIN"/>
    <property type="match status" value="1"/>
</dbReference>
<evidence type="ECO:0000313" key="8">
    <source>
        <dbReference type="Proteomes" id="UP000177010"/>
    </source>
</evidence>
<dbReference type="InterPro" id="IPR002797">
    <property type="entry name" value="Polysacc_synth"/>
</dbReference>
<evidence type="ECO:0000256" key="4">
    <source>
        <dbReference type="ARBA" id="ARBA00022989"/>
    </source>
</evidence>
<dbReference type="EMBL" id="MIQE01000027">
    <property type="protein sequence ID" value="OFA09422.1"/>
    <property type="molecule type" value="Genomic_DNA"/>
</dbReference>
<dbReference type="RefSeq" id="WP_070368668.1">
    <property type="nucleotide sequence ID" value="NZ_JAZHVW010000016.1"/>
</dbReference>
<accession>A0A1E7X8Y1</accession>
<name>A0A1E7X8Y1_9LACO</name>
<organism evidence="7 8">
    <name type="scientific">Lentilactobacillus sunkii</name>
    <dbReference type="NCBI Taxonomy" id="481719"/>
    <lineage>
        <taxon>Bacteria</taxon>
        <taxon>Bacillati</taxon>
        <taxon>Bacillota</taxon>
        <taxon>Bacilli</taxon>
        <taxon>Lactobacillales</taxon>
        <taxon>Lactobacillaceae</taxon>
        <taxon>Lentilactobacillus</taxon>
    </lineage>
</organism>
<feature type="transmembrane region" description="Helical" evidence="6">
    <location>
        <begin position="357"/>
        <end position="378"/>
    </location>
</feature>
<comment type="subcellular location">
    <subcellularLocation>
        <location evidence="1">Cell membrane</location>
        <topology evidence="1">Multi-pass membrane protein</topology>
    </subcellularLocation>
</comment>
<dbReference type="CDD" id="cd13124">
    <property type="entry name" value="MATE_SpoVB_like"/>
    <property type="match status" value="1"/>
</dbReference>
<feature type="transmembrane region" description="Helical" evidence="6">
    <location>
        <begin position="450"/>
        <end position="470"/>
    </location>
</feature>
<feature type="transmembrane region" description="Helical" evidence="6">
    <location>
        <begin position="385"/>
        <end position="402"/>
    </location>
</feature>
<keyword evidence="2" id="KW-1003">Cell membrane</keyword>
<evidence type="ECO:0000256" key="5">
    <source>
        <dbReference type="ARBA" id="ARBA00023136"/>
    </source>
</evidence>
<dbReference type="AlphaFoldDB" id="A0A1E7X8Y1"/>
<feature type="transmembrane region" description="Helical" evidence="6">
    <location>
        <begin position="229"/>
        <end position="253"/>
    </location>
</feature>